<dbReference type="AlphaFoldDB" id="A0A0S3PV66"/>
<dbReference type="OrthoDB" id="9775594at2"/>
<dbReference type="GO" id="GO:0071281">
    <property type="term" value="P:cellular response to iron ion"/>
    <property type="evidence" value="ECO:0007669"/>
    <property type="project" value="TreeGrafter"/>
</dbReference>
<dbReference type="Proteomes" id="UP000236884">
    <property type="component" value="Chromosome"/>
</dbReference>
<feature type="domain" description="Fe/B12 periplasmic-binding" evidence="1">
    <location>
        <begin position="68"/>
        <end position="333"/>
    </location>
</feature>
<dbReference type="EMBL" id="AP014946">
    <property type="protein sequence ID" value="BAT59788.1"/>
    <property type="molecule type" value="Genomic_DNA"/>
</dbReference>
<accession>A0A0S3PV66</accession>
<dbReference type="InterPro" id="IPR050902">
    <property type="entry name" value="ABC_Transporter_SBP"/>
</dbReference>
<dbReference type="PANTHER" id="PTHR30535:SF34">
    <property type="entry name" value="MOLYBDATE-BINDING PROTEIN MOLA"/>
    <property type="match status" value="1"/>
</dbReference>
<evidence type="ECO:0000259" key="1">
    <source>
        <dbReference type="PROSITE" id="PS50983"/>
    </source>
</evidence>
<dbReference type="InterPro" id="IPR002491">
    <property type="entry name" value="ABC_transptr_periplasmic_BD"/>
</dbReference>
<organism evidence="2 3">
    <name type="scientific">Variibacter gotjawalensis</name>
    <dbReference type="NCBI Taxonomy" id="1333996"/>
    <lineage>
        <taxon>Bacteria</taxon>
        <taxon>Pseudomonadati</taxon>
        <taxon>Pseudomonadota</taxon>
        <taxon>Alphaproteobacteria</taxon>
        <taxon>Hyphomicrobiales</taxon>
        <taxon>Nitrobacteraceae</taxon>
        <taxon>Variibacter</taxon>
    </lineage>
</organism>
<dbReference type="InterPro" id="IPR006311">
    <property type="entry name" value="TAT_signal"/>
</dbReference>
<name>A0A0S3PV66_9BRAD</name>
<dbReference type="KEGG" id="vgo:GJW-30_1_02321"/>
<dbReference type="PROSITE" id="PS50983">
    <property type="entry name" value="FE_B12_PBP"/>
    <property type="match status" value="1"/>
</dbReference>
<dbReference type="Gene3D" id="1.20.58.2180">
    <property type="match status" value="1"/>
</dbReference>
<dbReference type="Gene3D" id="3.40.50.1980">
    <property type="entry name" value="Nitrogenase molybdenum iron protein domain"/>
    <property type="match status" value="2"/>
</dbReference>
<dbReference type="CDD" id="cd01147">
    <property type="entry name" value="HemV-2"/>
    <property type="match status" value="1"/>
</dbReference>
<keyword evidence="3" id="KW-1185">Reference proteome</keyword>
<dbReference type="PANTHER" id="PTHR30535">
    <property type="entry name" value="VITAMIN B12-BINDING PROTEIN"/>
    <property type="match status" value="1"/>
</dbReference>
<dbReference type="PROSITE" id="PS51318">
    <property type="entry name" value="TAT"/>
    <property type="match status" value="1"/>
</dbReference>
<protein>
    <submittedName>
        <fullName evidence="2">Corrinoid ABC transporter substrate-binding protein</fullName>
    </submittedName>
</protein>
<sequence>MTLGAEPNVPIRFDTKLQEAPVPIDRRGFLETAALALLSQATTPAFARDAHIADGAGRRVGVPAKVQRVLPAGPPAAILLYTAAPDVLIGWTRTPRPDEKAYLLPDAADKPEVGRITGRGNTANLEVVLSHKPDMIIDAGSTTQTYVELADRVQAQTNIPYALLDGKFDAIVATYRTLGQLIDREERCNKLATWCEQTMRTLRSRIDPIAADKRPRVYYARGPRGLETGLAGSINVETIDFLGATNVARGAPGGLAQVSLEQVLVWNPEVIVTLDKAFAESVLNDPAWASVDAVKARRVYLSPRLPFGWVDSPPSVNRMAGLWWLAKLLYPTLFPEDIGALTREFYALFYQVNLSDADVAKIMSG</sequence>
<evidence type="ECO:0000313" key="2">
    <source>
        <dbReference type="EMBL" id="BAT59788.1"/>
    </source>
</evidence>
<reference evidence="2 3" key="1">
    <citation type="submission" date="2015-08" db="EMBL/GenBank/DDBJ databases">
        <title>Investigation of the bacterial diversity of lava forest soil.</title>
        <authorList>
            <person name="Lee J.S."/>
        </authorList>
    </citation>
    <scope>NUCLEOTIDE SEQUENCE [LARGE SCALE GENOMIC DNA]</scope>
    <source>
        <strain evidence="2 3">GJW-30</strain>
    </source>
</reference>
<dbReference type="Pfam" id="PF01497">
    <property type="entry name" value="Peripla_BP_2"/>
    <property type="match status" value="1"/>
</dbReference>
<dbReference type="SUPFAM" id="SSF53807">
    <property type="entry name" value="Helical backbone' metal receptor"/>
    <property type="match status" value="1"/>
</dbReference>
<proteinExistence type="predicted"/>
<gene>
    <name evidence="2" type="ORF">GJW-30_1_02321</name>
</gene>
<evidence type="ECO:0000313" key="3">
    <source>
        <dbReference type="Proteomes" id="UP000236884"/>
    </source>
</evidence>